<protein>
    <submittedName>
        <fullName evidence="1">Uncharacterized protein</fullName>
    </submittedName>
</protein>
<gene>
    <name evidence="1" type="ORF">PUN28_017766</name>
</gene>
<keyword evidence="2" id="KW-1185">Reference proteome</keyword>
<name>A0AAW2EMZ8_9HYME</name>
<dbReference type="EMBL" id="JADYXP020000021">
    <property type="protein sequence ID" value="KAL0103724.1"/>
    <property type="molecule type" value="Genomic_DNA"/>
</dbReference>
<organism evidence="1 2">
    <name type="scientific">Cardiocondyla obscurior</name>
    <dbReference type="NCBI Taxonomy" id="286306"/>
    <lineage>
        <taxon>Eukaryota</taxon>
        <taxon>Metazoa</taxon>
        <taxon>Ecdysozoa</taxon>
        <taxon>Arthropoda</taxon>
        <taxon>Hexapoda</taxon>
        <taxon>Insecta</taxon>
        <taxon>Pterygota</taxon>
        <taxon>Neoptera</taxon>
        <taxon>Endopterygota</taxon>
        <taxon>Hymenoptera</taxon>
        <taxon>Apocrita</taxon>
        <taxon>Aculeata</taxon>
        <taxon>Formicoidea</taxon>
        <taxon>Formicidae</taxon>
        <taxon>Myrmicinae</taxon>
        <taxon>Cardiocondyla</taxon>
    </lineage>
</organism>
<evidence type="ECO:0000313" key="1">
    <source>
        <dbReference type="EMBL" id="KAL0103724.1"/>
    </source>
</evidence>
<sequence>MIRGNDDEEGRGGSVLGGCAVEGRGGGTAGGVKIVSRGGVLYPTGAGVDPIGKTAGLNVPGAQRATRDQWVRLGAIAVVRNSVLNFGVEEARRRSLPGAARRGSG</sequence>
<reference evidence="1 2" key="1">
    <citation type="submission" date="2023-03" db="EMBL/GenBank/DDBJ databases">
        <title>High recombination rates correlate with genetic variation in Cardiocondyla obscurior ants.</title>
        <authorList>
            <person name="Errbii M."/>
        </authorList>
    </citation>
    <scope>NUCLEOTIDE SEQUENCE [LARGE SCALE GENOMIC DNA]</scope>
    <source>
        <strain evidence="1">Alpha-2009</strain>
        <tissue evidence="1">Whole body</tissue>
    </source>
</reference>
<evidence type="ECO:0000313" key="2">
    <source>
        <dbReference type="Proteomes" id="UP001430953"/>
    </source>
</evidence>
<proteinExistence type="predicted"/>
<accession>A0AAW2EMZ8</accession>
<comment type="caution">
    <text evidence="1">The sequence shown here is derived from an EMBL/GenBank/DDBJ whole genome shotgun (WGS) entry which is preliminary data.</text>
</comment>
<dbReference type="Proteomes" id="UP001430953">
    <property type="component" value="Unassembled WGS sequence"/>
</dbReference>
<dbReference type="AlphaFoldDB" id="A0AAW2EMZ8"/>